<keyword evidence="4 6" id="KW-1133">Transmembrane helix</keyword>
<evidence type="ECO:0000256" key="6">
    <source>
        <dbReference type="SAM" id="Phobius"/>
    </source>
</evidence>
<dbReference type="Pfam" id="PF00939">
    <property type="entry name" value="Na_sulph_symp"/>
    <property type="match status" value="1"/>
</dbReference>
<feature type="transmembrane region" description="Helical" evidence="6">
    <location>
        <begin position="87"/>
        <end position="109"/>
    </location>
</feature>
<proteinExistence type="inferred from homology"/>
<dbReference type="NCBIfam" id="TIGR00785">
    <property type="entry name" value="dass"/>
    <property type="match status" value="1"/>
</dbReference>
<feature type="transmembrane region" description="Helical" evidence="6">
    <location>
        <begin position="129"/>
        <end position="148"/>
    </location>
</feature>
<evidence type="ECO:0000256" key="4">
    <source>
        <dbReference type="ARBA" id="ARBA00022989"/>
    </source>
</evidence>
<dbReference type="InterPro" id="IPR001898">
    <property type="entry name" value="SLC13A/DASS"/>
</dbReference>
<keyword evidence="5 6" id="KW-0472">Membrane</keyword>
<comment type="similarity">
    <text evidence="2">Belongs to the SLC13A/DASS transporter (TC 2.A.47) family. DIT1 subfamily.</text>
</comment>
<protein>
    <submittedName>
        <fullName evidence="7">DASS family sodium-coupled anion symporter</fullName>
    </submittedName>
</protein>
<dbReference type="GO" id="GO:0005886">
    <property type="term" value="C:plasma membrane"/>
    <property type="evidence" value="ECO:0007669"/>
    <property type="project" value="TreeGrafter"/>
</dbReference>
<feature type="transmembrane region" description="Helical" evidence="6">
    <location>
        <begin position="192"/>
        <end position="212"/>
    </location>
</feature>
<keyword evidence="3 6" id="KW-0812">Transmembrane</keyword>
<dbReference type="AlphaFoldDB" id="A0A7D4FJF6"/>
<dbReference type="GO" id="GO:0022857">
    <property type="term" value="F:transmembrane transporter activity"/>
    <property type="evidence" value="ECO:0007669"/>
    <property type="project" value="InterPro"/>
</dbReference>
<feature type="transmembrane region" description="Helical" evidence="6">
    <location>
        <begin position="372"/>
        <end position="393"/>
    </location>
</feature>
<feature type="transmembrane region" description="Helical" evidence="6">
    <location>
        <begin position="300"/>
        <end position="321"/>
    </location>
</feature>
<feature type="transmembrane region" description="Helical" evidence="6">
    <location>
        <begin position="414"/>
        <end position="437"/>
    </location>
</feature>
<organism evidence="7 8">
    <name type="scientific">Finegoldia magna</name>
    <name type="common">Peptostreptococcus magnus</name>
    <dbReference type="NCBI Taxonomy" id="1260"/>
    <lineage>
        <taxon>Bacteria</taxon>
        <taxon>Bacillati</taxon>
        <taxon>Bacillota</taxon>
        <taxon>Tissierellia</taxon>
        <taxon>Tissierellales</taxon>
        <taxon>Peptoniphilaceae</taxon>
        <taxon>Finegoldia</taxon>
    </lineage>
</organism>
<dbReference type="Proteomes" id="UP000502899">
    <property type="component" value="Chromosome"/>
</dbReference>
<dbReference type="RefSeq" id="WP_002841211.1">
    <property type="nucleotide sequence ID" value="NZ_CP054000.1"/>
</dbReference>
<comment type="subcellular location">
    <subcellularLocation>
        <location evidence="1">Membrane</location>
        <topology evidence="1">Multi-pass membrane protein</topology>
    </subcellularLocation>
</comment>
<feature type="transmembrane region" description="Helical" evidence="6">
    <location>
        <begin position="333"/>
        <end position="352"/>
    </location>
</feature>
<gene>
    <name evidence="7" type="ORF">FOC70_04230</name>
</gene>
<feature type="transmembrane region" description="Helical" evidence="6">
    <location>
        <begin position="224"/>
        <end position="244"/>
    </location>
</feature>
<feature type="transmembrane region" description="Helical" evidence="6">
    <location>
        <begin position="457"/>
        <end position="478"/>
    </location>
</feature>
<evidence type="ECO:0000256" key="5">
    <source>
        <dbReference type="ARBA" id="ARBA00023136"/>
    </source>
</evidence>
<feature type="transmembrane region" description="Helical" evidence="6">
    <location>
        <begin position="12"/>
        <end position="35"/>
    </location>
</feature>
<evidence type="ECO:0000313" key="8">
    <source>
        <dbReference type="Proteomes" id="UP000502899"/>
    </source>
</evidence>
<feature type="transmembrane region" description="Helical" evidence="6">
    <location>
        <begin position="47"/>
        <end position="75"/>
    </location>
</feature>
<reference evidence="7 8" key="1">
    <citation type="submission" date="2020-05" db="EMBL/GenBank/DDBJ databases">
        <title>FDA dAtabase for Regulatory Grade micrObial Sequences (FDA-ARGOS): Supporting development and validation of Infectious Disease Dx tests.</title>
        <authorList>
            <person name="Pederson C."/>
            <person name="Tallon L."/>
            <person name="Sadzewicz L."/>
            <person name="Zhao X."/>
            <person name="Vavikolanu K."/>
            <person name="Mehta A."/>
            <person name="Aluvathingal J."/>
            <person name="Nadendla S."/>
            <person name="Myers T."/>
            <person name="Yan Y."/>
            <person name="Sichtig H."/>
        </authorList>
    </citation>
    <scope>NUCLEOTIDE SEQUENCE [LARGE SCALE GENOMIC DNA]</scope>
    <source>
        <strain evidence="7 8">FDAARGOS_764</strain>
    </source>
</reference>
<dbReference type="PIRSF" id="PIRSF002457">
    <property type="entry name" value="DASS"/>
    <property type="match status" value="1"/>
</dbReference>
<evidence type="ECO:0000256" key="3">
    <source>
        <dbReference type="ARBA" id="ARBA00022692"/>
    </source>
</evidence>
<evidence type="ECO:0000256" key="1">
    <source>
        <dbReference type="ARBA" id="ARBA00004141"/>
    </source>
</evidence>
<evidence type="ECO:0000256" key="2">
    <source>
        <dbReference type="ARBA" id="ARBA00007349"/>
    </source>
</evidence>
<evidence type="ECO:0000313" key="7">
    <source>
        <dbReference type="EMBL" id="QKH79612.1"/>
    </source>
</evidence>
<dbReference type="InterPro" id="IPR030676">
    <property type="entry name" value="CitT-rel"/>
</dbReference>
<feature type="transmembrane region" description="Helical" evidence="6">
    <location>
        <begin position="155"/>
        <end position="172"/>
    </location>
</feature>
<accession>A0A7D4FJF6</accession>
<sequence length="483" mass="52637">MKTKSSASKKKTSTGAKIGGIIAVILFFVLMLMPTPKGMTPEAQKSLAVFVFALIMWVAQPIPIYQTSIIGILLLPMIGAVEKQKVTFGALGYDIIWLMVAAFVLTSAINETNLGKRLALSMLTKFGKTPKGTLISLMLVNFILAFFIPSTSARAALLIPIIMILLEVYEQVPGESNFGKLITLQGVMNNHLATSMVITATSSQLLAIGFINKMTGSKLGYMDWLLGSLPQVLITGLIAFIVGYKLYHIKDLNIGGESTKEILKKQLIDLGPMTIAEKKTAIIFALTLLSWATGNYQEKLFGFSISTEQTAVISMLVCLLPKVGVIDWKQANIKWNLMIFSAGAYAIGNAFNDSGGASFIIQNFVEKIGLNTLNPNLVAVILIFITIFSHLIFTTKTVRATILIPTIITLAQSLNINPVPLAMACSFGIAYTLTLPPHSKVNALYLSLGYFDVKDELKLGLITCFIGSVVISLLYFTYYQIIF</sequence>
<dbReference type="PANTHER" id="PTHR10283">
    <property type="entry name" value="SOLUTE CARRIER FAMILY 13 MEMBER"/>
    <property type="match status" value="1"/>
</dbReference>
<name>A0A7D4FJF6_FINMA</name>
<dbReference type="EMBL" id="CP054000">
    <property type="protein sequence ID" value="QKH79612.1"/>
    <property type="molecule type" value="Genomic_DNA"/>
</dbReference>